<evidence type="ECO:0000259" key="1">
    <source>
        <dbReference type="Pfam" id="PF08241"/>
    </source>
</evidence>
<dbReference type="KEGG" id="aft:BBF96_08035"/>
<protein>
    <recommendedName>
        <fullName evidence="1">Methyltransferase type 11 domain-containing protein</fullName>
    </recommendedName>
</protein>
<sequence length="170" mass="19909">MKTNGFILDLGGGGEGIIGKLNGRQVVAIDMREEELQEIKNDALKIVMDARNLKFLPESFDICTSFFSLMYIPESDHVKVFKEVYQVLKSNRKFLIWDVEIPEKQKGYDIFVVQLKIFLPNEEIETGYGVKWDKQQNSEYFKKLAKETGFKLINEWHKDKIFYLEMVKNV</sequence>
<accession>A0A3S9T2V1</accession>
<dbReference type="EMBL" id="CP016379">
    <property type="protein sequence ID" value="AZR74869.1"/>
    <property type="molecule type" value="Genomic_DNA"/>
</dbReference>
<name>A0A3S9T2V1_9FIRM</name>
<keyword evidence="3" id="KW-1185">Reference proteome</keyword>
<evidence type="ECO:0000313" key="3">
    <source>
        <dbReference type="Proteomes" id="UP000267250"/>
    </source>
</evidence>
<dbReference type="AlphaFoldDB" id="A0A3S9T2V1"/>
<dbReference type="InterPro" id="IPR013216">
    <property type="entry name" value="Methyltransf_11"/>
</dbReference>
<dbReference type="Proteomes" id="UP000267250">
    <property type="component" value="Chromosome"/>
</dbReference>
<gene>
    <name evidence="2" type="ORF">BBF96_08035</name>
</gene>
<dbReference type="Pfam" id="PF08241">
    <property type="entry name" value="Methyltransf_11"/>
    <property type="match status" value="1"/>
</dbReference>
<proteinExistence type="predicted"/>
<dbReference type="Gene3D" id="3.40.50.150">
    <property type="entry name" value="Vaccinia Virus protein VP39"/>
    <property type="match status" value="1"/>
</dbReference>
<dbReference type="SUPFAM" id="SSF53335">
    <property type="entry name" value="S-adenosyl-L-methionine-dependent methyltransferases"/>
    <property type="match status" value="1"/>
</dbReference>
<organism evidence="2 3">
    <name type="scientific">Anoxybacter fermentans</name>
    <dbReference type="NCBI Taxonomy" id="1323375"/>
    <lineage>
        <taxon>Bacteria</taxon>
        <taxon>Bacillati</taxon>
        <taxon>Bacillota</taxon>
        <taxon>Clostridia</taxon>
        <taxon>Halanaerobiales</taxon>
        <taxon>Anoxybacter</taxon>
    </lineage>
</organism>
<dbReference type="GO" id="GO:0008757">
    <property type="term" value="F:S-adenosylmethionine-dependent methyltransferase activity"/>
    <property type="evidence" value="ECO:0007669"/>
    <property type="project" value="InterPro"/>
</dbReference>
<feature type="domain" description="Methyltransferase type 11" evidence="1">
    <location>
        <begin position="8"/>
        <end position="95"/>
    </location>
</feature>
<reference evidence="2 3" key="1">
    <citation type="submission" date="2016-07" db="EMBL/GenBank/DDBJ databases">
        <title>Genome and transcriptome analysis of iron-reducing fermentative bacteria Anoxybacter fermentans.</title>
        <authorList>
            <person name="Zeng X."/>
            <person name="Shao Z."/>
        </authorList>
    </citation>
    <scope>NUCLEOTIDE SEQUENCE [LARGE SCALE GENOMIC DNA]</scope>
    <source>
        <strain evidence="2 3">DY22613</strain>
    </source>
</reference>
<evidence type="ECO:0000313" key="2">
    <source>
        <dbReference type="EMBL" id="AZR74869.1"/>
    </source>
</evidence>
<dbReference type="CDD" id="cd02440">
    <property type="entry name" value="AdoMet_MTases"/>
    <property type="match status" value="1"/>
</dbReference>
<dbReference type="InterPro" id="IPR029063">
    <property type="entry name" value="SAM-dependent_MTases_sf"/>
</dbReference>